<sequence>MKRLIVALAATSMFAGPLAAQDQDTPAEAEQPQMCEMMHNGERMQGMMMRGEDGTMTCQMIEHGHMDHANMDHSQMQHGAMDHGQMDHGHMGHGQAAQPSATEGQTDAPQSDPASQDHSAHEGHTPAKSSGDGHGTSA</sequence>
<feature type="region of interest" description="Disordered" evidence="1">
    <location>
        <begin position="74"/>
        <end position="138"/>
    </location>
</feature>
<protein>
    <recommendedName>
        <fullName evidence="5">Copper resistance protein B</fullName>
    </recommendedName>
</protein>
<dbReference type="EMBL" id="WTYT01000002">
    <property type="protein sequence ID" value="MXO65327.1"/>
    <property type="molecule type" value="Genomic_DNA"/>
</dbReference>
<evidence type="ECO:0000256" key="2">
    <source>
        <dbReference type="SAM" id="SignalP"/>
    </source>
</evidence>
<accession>A0A6I4T316</accession>
<feature type="signal peptide" evidence="2">
    <location>
        <begin position="1"/>
        <end position="19"/>
    </location>
</feature>
<name>A0A6I4T316_9SPHN</name>
<gene>
    <name evidence="3" type="ORF">GRI91_06135</name>
</gene>
<keyword evidence="4" id="KW-1185">Reference proteome</keyword>
<evidence type="ECO:0008006" key="5">
    <source>
        <dbReference type="Google" id="ProtNLM"/>
    </source>
</evidence>
<evidence type="ECO:0000313" key="4">
    <source>
        <dbReference type="Proteomes" id="UP000438476"/>
    </source>
</evidence>
<evidence type="ECO:0000256" key="1">
    <source>
        <dbReference type="SAM" id="MobiDB-lite"/>
    </source>
</evidence>
<feature type="compositionally biased region" description="Basic and acidic residues" evidence="1">
    <location>
        <begin position="80"/>
        <end position="90"/>
    </location>
</feature>
<keyword evidence="2" id="KW-0732">Signal</keyword>
<dbReference type="RefSeq" id="WP_202385477.1">
    <property type="nucleotide sequence ID" value="NZ_WTYT01000002.1"/>
</dbReference>
<dbReference type="Proteomes" id="UP000438476">
    <property type="component" value="Unassembled WGS sequence"/>
</dbReference>
<organism evidence="3 4">
    <name type="scientific">Altericroceibacterium endophyticum</name>
    <dbReference type="NCBI Taxonomy" id="1808508"/>
    <lineage>
        <taxon>Bacteria</taxon>
        <taxon>Pseudomonadati</taxon>
        <taxon>Pseudomonadota</taxon>
        <taxon>Alphaproteobacteria</taxon>
        <taxon>Sphingomonadales</taxon>
        <taxon>Erythrobacteraceae</taxon>
        <taxon>Altericroceibacterium</taxon>
    </lineage>
</organism>
<proteinExistence type="predicted"/>
<evidence type="ECO:0000313" key="3">
    <source>
        <dbReference type="EMBL" id="MXO65327.1"/>
    </source>
</evidence>
<reference evidence="3 4" key="1">
    <citation type="submission" date="2019-12" db="EMBL/GenBank/DDBJ databases">
        <title>Genomic-based taxomic classification of the family Erythrobacteraceae.</title>
        <authorList>
            <person name="Xu L."/>
        </authorList>
    </citation>
    <scope>NUCLEOTIDE SEQUENCE [LARGE SCALE GENOMIC DNA]</scope>
    <source>
        <strain evidence="3 4">LMG 29518</strain>
    </source>
</reference>
<feature type="chain" id="PRO_5026234451" description="Copper resistance protein B" evidence="2">
    <location>
        <begin position="20"/>
        <end position="138"/>
    </location>
</feature>
<comment type="caution">
    <text evidence="3">The sequence shown here is derived from an EMBL/GenBank/DDBJ whole genome shotgun (WGS) entry which is preliminary data.</text>
</comment>
<feature type="compositionally biased region" description="Polar residues" evidence="1">
    <location>
        <begin position="99"/>
        <end position="117"/>
    </location>
</feature>
<dbReference type="AlphaFoldDB" id="A0A6I4T316"/>